<feature type="chain" id="PRO_5017271782" evidence="1">
    <location>
        <begin position="25"/>
        <end position="55"/>
    </location>
</feature>
<keyword evidence="3" id="KW-1185">Reference proteome</keyword>
<proteinExistence type="predicted"/>
<organism evidence="2 3">
    <name type="scientific">Aspergillus homomorphus (strain CBS 101889)</name>
    <dbReference type="NCBI Taxonomy" id="1450537"/>
    <lineage>
        <taxon>Eukaryota</taxon>
        <taxon>Fungi</taxon>
        <taxon>Dikarya</taxon>
        <taxon>Ascomycota</taxon>
        <taxon>Pezizomycotina</taxon>
        <taxon>Eurotiomycetes</taxon>
        <taxon>Eurotiomycetidae</taxon>
        <taxon>Eurotiales</taxon>
        <taxon>Aspergillaceae</taxon>
        <taxon>Aspergillus</taxon>
        <taxon>Aspergillus subgen. Circumdati</taxon>
    </lineage>
</organism>
<sequence>MWRADWVLLCLCLTTSCLWHYNVALQHLNGSSRINYRPSSSRHWVWPSTKRRKKL</sequence>
<dbReference type="GeneID" id="37199052"/>
<dbReference type="AlphaFoldDB" id="A0A395I5T9"/>
<evidence type="ECO:0000313" key="2">
    <source>
        <dbReference type="EMBL" id="RAL15581.1"/>
    </source>
</evidence>
<reference evidence="2 3" key="1">
    <citation type="submission" date="2018-02" db="EMBL/GenBank/DDBJ databases">
        <title>The genomes of Aspergillus section Nigri reveals drivers in fungal speciation.</title>
        <authorList>
            <consortium name="DOE Joint Genome Institute"/>
            <person name="Vesth T.C."/>
            <person name="Nybo J."/>
            <person name="Theobald S."/>
            <person name="Brandl J."/>
            <person name="Frisvad J.C."/>
            <person name="Nielsen K.F."/>
            <person name="Lyhne E.K."/>
            <person name="Kogle M.E."/>
            <person name="Kuo A."/>
            <person name="Riley R."/>
            <person name="Clum A."/>
            <person name="Nolan M."/>
            <person name="Lipzen A."/>
            <person name="Salamov A."/>
            <person name="Henrissat B."/>
            <person name="Wiebenga A."/>
            <person name="De vries R.P."/>
            <person name="Grigoriev I.V."/>
            <person name="Mortensen U.H."/>
            <person name="Andersen M.R."/>
            <person name="Baker S.E."/>
        </authorList>
    </citation>
    <scope>NUCLEOTIDE SEQUENCE [LARGE SCALE GENOMIC DNA]</scope>
    <source>
        <strain evidence="2 3">CBS 101889</strain>
    </source>
</reference>
<keyword evidence="1" id="KW-0732">Signal</keyword>
<dbReference type="VEuPathDB" id="FungiDB:BO97DRAFT_403551"/>
<name>A0A395I5T9_ASPHC</name>
<protein>
    <submittedName>
        <fullName evidence="2">Uncharacterized protein</fullName>
    </submittedName>
</protein>
<evidence type="ECO:0000313" key="3">
    <source>
        <dbReference type="Proteomes" id="UP000248961"/>
    </source>
</evidence>
<dbReference type="PROSITE" id="PS51257">
    <property type="entry name" value="PROKAR_LIPOPROTEIN"/>
    <property type="match status" value="1"/>
</dbReference>
<evidence type="ECO:0000256" key="1">
    <source>
        <dbReference type="SAM" id="SignalP"/>
    </source>
</evidence>
<dbReference type="RefSeq" id="XP_025554735.1">
    <property type="nucleotide sequence ID" value="XM_025694763.1"/>
</dbReference>
<dbReference type="EMBL" id="KZ824271">
    <property type="protein sequence ID" value="RAL15581.1"/>
    <property type="molecule type" value="Genomic_DNA"/>
</dbReference>
<gene>
    <name evidence="2" type="ORF">BO97DRAFT_403551</name>
</gene>
<feature type="signal peptide" evidence="1">
    <location>
        <begin position="1"/>
        <end position="24"/>
    </location>
</feature>
<accession>A0A395I5T9</accession>
<dbReference type="Proteomes" id="UP000248961">
    <property type="component" value="Unassembled WGS sequence"/>
</dbReference>